<keyword evidence="8" id="KW-1015">Disulfide bond</keyword>
<evidence type="ECO:0000256" key="4">
    <source>
        <dbReference type="ARBA" id="ARBA00022723"/>
    </source>
</evidence>
<keyword evidence="7" id="KW-0106">Calcium</keyword>
<evidence type="ECO:0000256" key="3">
    <source>
        <dbReference type="ARBA" id="ARBA00022651"/>
    </source>
</evidence>
<name>A0A6A5KIL8_9PLEO</name>
<dbReference type="EC" id="3.1.1.-" evidence="10"/>
<dbReference type="GO" id="GO:0030600">
    <property type="term" value="F:feruloyl esterase activity"/>
    <property type="evidence" value="ECO:0007669"/>
    <property type="project" value="UniProtKB-EC"/>
</dbReference>
<dbReference type="Pfam" id="PF07519">
    <property type="entry name" value="Tannase"/>
    <property type="match status" value="1"/>
</dbReference>
<evidence type="ECO:0000256" key="7">
    <source>
        <dbReference type="ARBA" id="ARBA00022837"/>
    </source>
</evidence>
<sequence>MRFNQDVCTALLTASPAFAAPQPTCRPQDSTAPHQFSSKCADIASTLVVEGGVVHTSEFLPAGTNFSVPVYDPTCAEPARLITADLCRITLYVSTSERSGFNMEAWLPSNWTGRFISHGNGGLNGCIKFEDMVYTSGLGFAAVGTNNGHNGTSGKPFYENSDVVEDFAYRALHTGVAVGKEITKHFYGKPHKKSYYLGCSTGGRQGFKSAQDFPDDFDGIVAGAPAFAFNNLTSWSGHFYALTGPPNSSTFVPLSMWVQIYEDVLKQCDELDGYKDGIIEDPLICNYDPSGLACNESSNSTACLTPEQLATVKGVYQPLLNEQGDLVYPRLQPGAEVIAANILLNGVPFPYTTDWFRYAIYNDPNWDPTTINSTDYNNAARLNPFNIETFEGDLSGVKDRGAKVLHWHGAADFVISSDNSARYYNHVRSTMGLSSAELDSFYRYFSVSGTGHCGGGDGAHAIGQALGEVNNYKPNDNILMALVDWVENGNAPETLVGTKFVNDTQSLGVEFQRAHCKFPKRNQYKGEGNPDVIESWECVDP</sequence>
<dbReference type="AlphaFoldDB" id="A0A6A5KIL8"/>
<protein>
    <recommendedName>
        <fullName evidence="10">Carboxylic ester hydrolase</fullName>
        <ecNumber evidence="10">3.1.1.-</ecNumber>
    </recommendedName>
</protein>
<keyword evidence="12" id="KW-1185">Reference proteome</keyword>
<dbReference type="PANTHER" id="PTHR33938">
    <property type="entry name" value="FERULOYL ESTERASE B-RELATED"/>
    <property type="match status" value="1"/>
</dbReference>
<accession>A0A6A5KIL8</accession>
<dbReference type="SUPFAM" id="SSF53474">
    <property type="entry name" value="alpha/beta-Hydrolases"/>
    <property type="match status" value="1"/>
</dbReference>
<dbReference type="InterPro" id="IPR011118">
    <property type="entry name" value="Tannase/feruloyl_esterase"/>
</dbReference>
<gene>
    <name evidence="11" type="ORF">BDW02DRAFT_638398</name>
</gene>
<dbReference type="GO" id="GO:0046872">
    <property type="term" value="F:metal ion binding"/>
    <property type="evidence" value="ECO:0007669"/>
    <property type="project" value="UniProtKB-KW"/>
</dbReference>
<dbReference type="PANTHER" id="PTHR33938:SF15">
    <property type="entry name" value="FERULOYL ESTERASE B-RELATED"/>
    <property type="match status" value="1"/>
</dbReference>
<dbReference type="OrthoDB" id="3039123at2759"/>
<evidence type="ECO:0000256" key="2">
    <source>
        <dbReference type="ARBA" id="ARBA00022487"/>
    </source>
</evidence>
<keyword evidence="5" id="KW-0732">Signal</keyword>
<comment type="similarity">
    <text evidence="1 10">Belongs to the tannase family.</text>
</comment>
<evidence type="ECO:0000256" key="1">
    <source>
        <dbReference type="ARBA" id="ARBA00006249"/>
    </source>
</evidence>
<proteinExistence type="inferred from homology"/>
<evidence type="ECO:0000313" key="12">
    <source>
        <dbReference type="Proteomes" id="UP000800040"/>
    </source>
</evidence>
<keyword evidence="3" id="KW-0858">Xylan degradation</keyword>
<dbReference type="EMBL" id="ML975283">
    <property type="protein sequence ID" value="KAF1835687.1"/>
    <property type="molecule type" value="Genomic_DNA"/>
</dbReference>
<evidence type="ECO:0000256" key="5">
    <source>
        <dbReference type="ARBA" id="ARBA00022729"/>
    </source>
</evidence>
<keyword evidence="4" id="KW-0479">Metal-binding</keyword>
<evidence type="ECO:0000256" key="6">
    <source>
        <dbReference type="ARBA" id="ARBA00022801"/>
    </source>
</evidence>
<comment type="catalytic activity">
    <reaction evidence="9">
        <text>feruloyl-polysaccharide + H2O = ferulate + polysaccharide.</text>
        <dbReference type="EC" id="3.1.1.73"/>
    </reaction>
</comment>
<dbReference type="InterPro" id="IPR029058">
    <property type="entry name" value="AB_hydrolase_fold"/>
</dbReference>
<keyword evidence="3" id="KW-0119">Carbohydrate metabolism</keyword>
<dbReference type="Gene3D" id="3.40.50.1820">
    <property type="entry name" value="alpha/beta hydrolase"/>
    <property type="match status" value="1"/>
</dbReference>
<dbReference type="GO" id="GO:0045493">
    <property type="term" value="P:xylan catabolic process"/>
    <property type="evidence" value="ECO:0007669"/>
    <property type="project" value="UniProtKB-KW"/>
</dbReference>
<evidence type="ECO:0000256" key="10">
    <source>
        <dbReference type="RuleBase" id="RU361238"/>
    </source>
</evidence>
<dbReference type="Proteomes" id="UP000800040">
    <property type="component" value="Unassembled WGS sequence"/>
</dbReference>
<keyword evidence="2" id="KW-0719">Serine esterase</keyword>
<reference evidence="11" key="1">
    <citation type="submission" date="2020-01" db="EMBL/GenBank/DDBJ databases">
        <authorList>
            <consortium name="DOE Joint Genome Institute"/>
            <person name="Haridas S."/>
            <person name="Albert R."/>
            <person name="Binder M."/>
            <person name="Bloem J."/>
            <person name="Labutti K."/>
            <person name="Salamov A."/>
            <person name="Andreopoulos B."/>
            <person name="Baker S.E."/>
            <person name="Barry K."/>
            <person name="Bills G."/>
            <person name="Bluhm B.H."/>
            <person name="Cannon C."/>
            <person name="Castanera R."/>
            <person name="Culley D.E."/>
            <person name="Daum C."/>
            <person name="Ezra D."/>
            <person name="Gonzalez J.B."/>
            <person name="Henrissat B."/>
            <person name="Kuo A."/>
            <person name="Liang C."/>
            <person name="Lipzen A."/>
            <person name="Lutzoni F."/>
            <person name="Magnuson J."/>
            <person name="Mondo S."/>
            <person name="Nolan M."/>
            <person name="Ohm R."/>
            <person name="Pangilinan J."/>
            <person name="Park H.-J."/>
            <person name="Ramirez L."/>
            <person name="Alfaro M."/>
            <person name="Sun H."/>
            <person name="Tritt A."/>
            <person name="Yoshinaga Y."/>
            <person name="Zwiers L.-H."/>
            <person name="Turgeon B.G."/>
            <person name="Goodwin S.B."/>
            <person name="Spatafora J.W."/>
            <person name="Crous P.W."/>
            <person name="Grigoriev I.V."/>
        </authorList>
    </citation>
    <scope>NUCLEOTIDE SEQUENCE</scope>
    <source>
        <strain evidence="11">P77</strain>
    </source>
</reference>
<evidence type="ECO:0000256" key="9">
    <source>
        <dbReference type="ARBA" id="ARBA00034075"/>
    </source>
</evidence>
<keyword evidence="3" id="KW-0624">Polysaccharide degradation</keyword>
<keyword evidence="6 10" id="KW-0378">Hydrolase</keyword>
<evidence type="ECO:0000256" key="8">
    <source>
        <dbReference type="ARBA" id="ARBA00023157"/>
    </source>
</evidence>
<organism evidence="11 12">
    <name type="scientific">Decorospora gaudefroyi</name>
    <dbReference type="NCBI Taxonomy" id="184978"/>
    <lineage>
        <taxon>Eukaryota</taxon>
        <taxon>Fungi</taxon>
        <taxon>Dikarya</taxon>
        <taxon>Ascomycota</taxon>
        <taxon>Pezizomycotina</taxon>
        <taxon>Dothideomycetes</taxon>
        <taxon>Pleosporomycetidae</taxon>
        <taxon>Pleosporales</taxon>
        <taxon>Pleosporineae</taxon>
        <taxon>Pleosporaceae</taxon>
        <taxon>Decorospora</taxon>
    </lineage>
</organism>
<evidence type="ECO:0000313" key="11">
    <source>
        <dbReference type="EMBL" id="KAF1835687.1"/>
    </source>
</evidence>